<feature type="domain" description="YheO-like" evidence="2">
    <location>
        <begin position="35"/>
        <end position="138"/>
    </location>
</feature>
<gene>
    <name evidence="4" type="ORF">GCM10010420_14800</name>
</gene>
<dbReference type="RefSeq" id="WP_344630051.1">
    <property type="nucleotide sequence ID" value="NZ_BAAATJ010000004.1"/>
</dbReference>
<sequence>MTHSTGRPNGEPADQPAVPEDEHLAPEDEHLVREAERIAVAVGRMFPGLCEVVLHDLRRPDNAVRVIENNLSGRQVGDPATELGLRRIADPDHPSVIQNYSNRFPDGRPAKSTSIGIRNAQGRYIAALCLNLDVSTLSPLALTLANLVATDVEHQGETLGTPRGRGERELRSAIDSFAAQRSSTPRGLNRDQKRELVRRLHSEGFFATRNSAQLIADRLGVSRATVYNYTKQPNP</sequence>
<evidence type="ECO:0000259" key="3">
    <source>
        <dbReference type="Pfam" id="PF13309"/>
    </source>
</evidence>
<dbReference type="InterPro" id="IPR039446">
    <property type="entry name" value="DauR-like"/>
</dbReference>
<reference evidence="4 5" key="1">
    <citation type="journal article" date="2019" name="Int. J. Syst. Evol. Microbiol.">
        <title>The Global Catalogue of Microorganisms (GCM) 10K type strain sequencing project: providing services to taxonomists for standard genome sequencing and annotation.</title>
        <authorList>
            <consortium name="The Broad Institute Genomics Platform"/>
            <consortium name="The Broad Institute Genome Sequencing Center for Infectious Disease"/>
            <person name="Wu L."/>
            <person name="Ma J."/>
        </authorList>
    </citation>
    <scope>NUCLEOTIDE SEQUENCE [LARGE SCALE GENOMIC DNA]</scope>
    <source>
        <strain evidence="4 5">JCM 6921</strain>
    </source>
</reference>
<protein>
    <submittedName>
        <fullName evidence="4">PAS domain-containing protein</fullName>
    </submittedName>
</protein>
<dbReference type="EMBL" id="BAAATJ010000004">
    <property type="protein sequence ID" value="GAA2391621.1"/>
    <property type="molecule type" value="Genomic_DNA"/>
</dbReference>
<dbReference type="Pfam" id="PF13309">
    <property type="entry name" value="HTH_22"/>
    <property type="match status" value="1"/>
</dbReference>
<dbReference type="InterPro" id="IPR013559">
    <property type="entry name" value="YheO"/>
</dbReference>
<evidence type="ECO:0000313" key="4">
    <source>
        <dbReference type="EMBL" id="GAA2391621.1"/>
    </source>
</evidence>
<comment type="caution">
    <text evidence="4">The sequence shown here is derived from an EMBL/GenBank/DDBJ whole genome shotgun (WGS) entry which is preliminary data.</text>
</comment>
<feature type="region of interest" description="Disordered" evidence="1">
    <location>
        <begin position="1"/>
        <end position="23"/>
    </location>
</feature>
<dbReference type="PANTHER" id="PTHR35568:SF1">
    <property type="entry name" value="TRANSCRIPTIONAL REGULATOR DAUR"/>
    <property type="match status" value="1"/>
</dbReference>
<evidence type="ECO:0000256" key="1">
    <source>
        <dbReference type="SAM" id="MobiDB-lite"/>
    </source>
</evidence>
<feature type="domain" description="Transcriptional regulator DauR-like HTH" evidence="3">
    <location>
        <begin position="170"/>
        <end position="229"/>
    </location>
</feature>
<organism evidence="4 5">
    <name type="scientific">Streptomyces glaucosporus</name>
    <dbReference type="NCBI Taxonomy" id="284044"/>
    <lineage>
        <taxon>Bacteria</taxon>
        <taxon>Bacillati</taxon>
        <taxon>Actinomycetota</taxon>
        <taxon>Actinomycetes</taxon>
        <taxon>Kitasatosporales</taxon>
        <taxon>Streptomycetaceae</taxon>
        <taxon>Streptomyces</taxon>
    </lineage>
</organism>
<dbReference type="InterPro" id="IPR039445">
    <property type="entry name" value="DauR-like_HTH"/>
</dbReference>
<evidence type="ECO:0000313" key="5">
    <source>
        <dbReference type="Proteomes" id="UP001500058"/>
    </source>
</evidence>
<dbReference type="Pfam" id="PF08348">
    <property type="entry name" value="PAS_6"/>
    <property type="match status" value="1"/>
</dbReference>
<dbReference type="Proteomes" id="UP001500058">
    <property type="component" value="Unassembled WGS sequence"/>
</dbReference>
<evidence type="ECO:0000259" key="2">
    <source>
        <dbReference type="Pfam" id="PF08348"/>
    </source>
</evidence>
<keyword evidence="5" id="KW-1185">Reference proteome</keyword>
<accession>A0ABN3HZR0</accession>
<dbReference type="PANTHER" id="PTHR35568">
    <property type="entry name" value="TRANSCRIPTIONAL REGULATOR DAUR"/>
    <property type="match status" value="1"/>
</dbReference>
<proteinExistence type="predicted"/>
<name>A0ABN3HZR0_9ACTN</name>